<dbReference type="SMART" id="SM00342">
    <property type="entry name" value="HTH_ARAC"/>
    <property type="match status" value="1"/>
</dbReference>
<gene>
    <name evidence="5" type="ORF">EDD60_103211</name>
</gene>
<dbReference type="EMBL" id="SMCQ01000003">
    <property type="protein sequence ID" value="TCW01751.1"/>
    <property type="molecule type" value="Genomic_DNA"/>
</dbReference>
<name>A0A4R3Z9G1_9FIRM</name>
<organism evidence="5 6">
    <name type="scientific">Longibaculum muris</name>
    <dbReference type="NCBI Taxonomy" id="1796628"/>
    <lineage>
        <taxon>Bacteria</taxon>
        <taxon>Bacillati</taxon>
        <taxon>Bacillota</taxon>
        <taxon>Erysipelotrichia</taxon>
        <taxon>Erysipelotrichales</taxon>
        <taxon>Coprobacillaceae</taxon>
        <taxon>Longibaculum</taxon>
    </lineage>
</organism>
<dbReference type="GO" id="GO:0003700">
    <property type="term" value="F:DNA-binding transcription factor activity"/>
    <property type="evidence" value="ECO:0007669"/>
    <property type="project" value="InterPro"/>
</dbReference>
<dbReference type="Gene3D" id="1.10.10.60">
    <property type="entry name" value="Homeodomain-like"/>
    <property type="match status" value="1"/>
</dbReference>
<dbReference type="SUPFAM" id="SSF46689">
    <property type="entry name" value="Homeodomain-like"/>
    <property type="match status" value="1"/>
</dbReference>
<accession>A0A4R3Z9G1</accession>
<proteinExistence type="predicted"/>
<dbReference type="InterPro" id="IPR009057">
    <property type="entry name" value="Homeodomain-like_sf"/>
</dbReference>
<evidence type="ECO:0000313" key="5">
    <source>
        <dbReference type="EMBL" id="TCW01751.1"/>
    </source>
</evidence>
<dbReference type="PANTHER" id="PTHR43280">
    <property type="entry name" value="ARAC-FAMILY TRANSCRIPTIONAL REGULATOR"/>
    <property type="match status" value="1"/>
</dbReference>
<dbReference type="GO" id="GO:0043565">
    <property type="term" value="F:sequence-specific DNA binding"/>
    <property type="evidence" value="ECO:0007669"/>
    <property type="project" value="InterPro"/>
</dbReference>
<feature type="domain" description="HTH araC/xylS-type" evidence="4">
    <location>
        <begin position="170"/>
        <end position="265"/>
    </location>
</feature>
<dbReference type="InterPro" id="IPR046532">
    <property type="entry name" value="DUF6597"/>
</dbReference>
<keyword evidence="3" id="KW-0804">Transcription</keyword>
<keyword evidence="6" id="KW-1185">Reference proteome</keyword>
<evidence type="ECO:0000259" key="4">
    <source>
        <dbReference type="PROSITE" id="PS01124"/>
    </source>
</evidence>
<dbReference type="Pfam" id="PF12833">
    <property type="entry name" value="HTH_18"/>
    <property type="match status" value="1"/>
</dbReference>
<dbReference type="Pfam" id="PF20240">
    <property type="entry name" value="DUF6597"/>
    <property type="match status" value="1"/>
</dbReference>
<dbReference type="InterPro" id="IPR018060">
    <property type="entry name" value="HTH_AraC"/>
</dbReference>
<reference evidence="5 6" key="1">
    <citation type="submission" date="2019-03" db="EMBL/GenBank/DDBJ databases">
        <title>Genomic Encyclopedia of Type Strains, Phase IV (KMG-IV): sequencing the most valuable type-strain genomes for metagenomic binning, comparative biology and taxonomic classification.</title>
        <authorList>
            <person name="Goeker M."/>
        </authorList>
    </citation>
    <scope>NUCLEOTIDE SEQUENCE [LARGE SCALE GENOMIC DNA]</scope>
    <source>
        <strain evidence="5 6">DSM 29487</strain>
    </source>
</reference>
<dbReference type="PROSITE" id="PS01124">
    <property type="entry name" value="HTH_ARAC_FAMILY_2"/>
    <property type="match status" value="1"/>
</dbReference>
<keyword evidence="2" id="KW-0238">DNA-binding</keyword>
<keyword evidence="1" id="KW-0805">Transcription regulation</keyword>
<sequence>MTLEFQVETYTGKYIQKTNNHLYIAPSEALKDIVAHYTITFQNPNHLIGENQVLHLIPDVSGCFVFKFYDPLSIMVWGPTTKIVTVKNDLNTFPCRFFVEFLPGGLYQVLGQSIDSLLDKKIELSIMNSKLYQTITKAIEHMNTFDEMVDFIDMLLCREVAKNNIPEIILESLKLIETHHGQLSILELTNQLHKSERQLNRYFHQYIGMGIKKYSRIVNVNHLIQEINQKNLLDLTYEYDYFDQSHFNHVFKQICETTPTHYLQNMSDFYNELYKFSLK</sequence>
<dbReference type="PANTHER" id="PTHR43280:SF2">
    <property type="entry name" value="HTH-TYPE TRANSCRIPTIONAL REGULATOR EXSA"/>
    <property type="match status" value="1"/>
</dbReference>
<evidence type="ECO:0000256" key="3">
    <source>
        <dbReference type="ARBA" id="ARBA00023163"/>
    </source>
</evidence>
<evidence type="ECO:0000313" key="6">
    <source>
        <dbReference type="Proteomes" id="UP000295515"/>
    </source>
</evidence>
<protein>
    <submittedName>
        <fullName evidence="5">Helix-turn-helix protein</fullName>
    </submittedName>
</protein>
<dbReference type="AlphaFoldDB" id="A0A4R3Z9G1"/>
<comment type="caution">
    <text evidence="5">The sequence shown here is derived from an EMBL/GenBank/DDBJ whole genome shotgun (WGS) entry which is preliminary data.</text>
</comment>
<evidence type="ECO:0000256" key="2">
    <source>
        <dbReference type="ARBA" id="ARBA00023125"/>
    </source>
</evidence>
<dbReference type="Proteomes" id="UP000295515">
    <property type="component" value="Unassembled WGS sequence"/>
</dbReference>
<evidence type="ECO:0000256" key="1">
    <source>
        <dbReference type="ARBA" id="ARBA00023015"/>
    </source>
</evidence>